<evidence type="ECO:0000313" key="1">
    <source>
        <dbReference type="EMBL" id="PSR23837.1"/>
    </source>
</evidence>
<dbReference type="AlphaFoldDB" id="A0A2T2WNM8"/>
<protein>
    <submittedName>
        <fullName evidence="1">Uncharacterized protein</fullName>
    </submittedName>
</protein>
<gene>
    <name evidence="1" type="ORF">C7B43_19735</name>
</gene>
<reference evidence="1 2" key="1">
    <citation type="journal article" date="2014" name="BMC Genomics">
        <title>Comparison of environmental and isolate Sulfobacillus genomes reveals diverse carbon, sulfur, nitrogen, and hydrogen metabolisms.</title>
        <authorList>
            <person name="Justice N.B."/>
            <person name="Norman A."/>
            <person name="Brown C.T."/>
            <person name="Singh A."/>
            <person name="Thomas B.C."/>
            <person name="Banfield J.F."/>
        </authorList>
    </citation>
    <scope>NUCLEOTIDE SEQUENCE [LARGE SCALE GENOMIC DNA]</scope>
    <source>
        <strain evidence="1">AMDSBA1</strain>
    </source>
</reference>
<organism evidence="1 2">
    <name type="scientific">Sulfobacillus benefaciens</name>
    <dbReference type="NCBI Taxonomy" id="453960"/>
    <lineage>
        <taxon>Bacteria</taxon>
        <taxon>Bacillati</taxon>
        <taxon>Bacillota</taxon>
        <taxon>Clostridia</taxon>
        <taxon>Eubacteriales</taxon>
        <taxon>Clostridiales Family XVII. Incertae Sedis</taxon>
        <taxon>Sulfobacillus</taxon>
    </lineage>
</organism>
<comment type="caution">
    <text evidence="1">The sequence shown here is derived from an EMBL/GenBank/DDBJ whole genome shotgun (WGS) entry which is preliminary data.</text>
</comment>
<accession>A0A2T2WNM8</accession>
<evidence type="ECO:0000313" key="2">
    <source>
        <dbReference type="Proteomes" id="UP000242699"/>
    </source>
</evidence>
<proteinExistence type="predicted"/>
<name>A0A2T2WNM8_9FIRM</name>
<sequence>MSSLMTLSTATRTESTEAHLEQDAALLLSQAMNRTALFADTPLAPFAKGLTQSATRWRHQLSPDDRIRFAALRALDDALADFRAGVSPDTQAEQALHHCVEHPDDQGPVIQLFQVDALLDKWALRKQGHHLFATEATVQAVMIFAEERFLRQITHEVMGHIVKELAKNGLSLPEATPALAVALLTQKIAALDMTALIHQVPAESLEGKRAESQ</sequence>
<dbReference type="EMBL" id="PXYT01000089">
    <property type="protein sequence ID" value="PSR23837.1"/>
    <property type="molecule type" value="Genomic_DNA"/>
</dbReference>
<dbReference type="Proteomes" id="UP000242699">
    <property type="component" value="Unassembled WGS sequence"/>
</dbReference>